<evidence type="ECO:0000259" key="1">
    <source>
        <dbReference type="Pfam" id="PF21939"/>
    </source>
</evidence>
<protein>
    <submittedName>
        <fullName evidence="2">Baseplate protein</fullName>
    </submittedName>
</protein>
<dbReference type="EMBL" id="BK032664">
    <property type="protein sequence ID" value="DAF53765.1"/>
    <property type="molecule type" value="Genomic_DNA"/>
</dbReference>
<dbReference type="Pfam" id="PF21939">
    <property type="entry name" value="Gp10_C"/>
    <property type="match status" value="1"/>
</dbReference>
<accession>A0A8S5SRU7</accession>
<proteinExistence type="predicted"/>
<sequence>MISHKFYFIKNLINHLVFKNFCPFPINSLYLSLGSENPSSLWLGTTWQKQEGRFLLGSSSTYGLGTTGGASTIKLTVANLPSHTHSATTAAHTHTQPAHKHQVGKGEGGYSGGVGYTIAQFNEVIQPLKYTESAGGDTTGSASPVTSIGSTGSGTAFSIMPPYLVVNIWKRLS</sequence>
<dbReference type="SUPFAM" id="SSF88874">
    <property type="entry name" value="Receptor-binding domain of short tail fibre protein gp12"/>
    <property type="match status" value="1"/>
</dbReference>
<evidence type="ECO:0000313" key="2">
    <source>
        <dbReference type="EMBL" id="DAF53765.1"/>
    </source>
</evidence>
<name>A0A8S5SRU7_9CAUD</name>
<organism evidence="2">
    <name type="scientific">Myoviridae sp. ctZ2t4</name>
    <dbReference type="NCBI Taxonomy" id="2827693"/>
    <lineage>
        <taxon>Viruses</taxon>
        <taxon>Duplodnaviria</taxon>
        <taxon>Heunggongvirae</taxon>
        <taxon>Uroviricota</taxon>
        <taxon>Caudoviricetes</taxon>
    </lineage>
</organism>
<feature type="domain" description="Baseplate structural protein Gp10 C-terminal" evidence="1">
    <location>
        <begin position="24"/>
        <end position="171"/>
    </location>
</feature>
<dbReference type="InterPro" id="IPR053827">
    <property type="entry name" value="Gp10_C"/>
</dbReference>
<reference evidence="2" key="1">
    <citation type="journal article" date="2021" name="Proc. Natl. Acad. Sci. U.S.A.">
        <title>A Catalog of Tens of Thousands of Viruses from Human Metagenomes Reveals Hidden Associations with Chronic Diseases.</title>
        <authorList>
            <person name="Tisza M.J."/>
            <person name="Buck C.B."/>
        </authorList>
    </citation>
    <scope>NUCLEOTIDE SEQUENCE</scope>
    <source>
        <strain evidence="2">CtZ2t4</strain>
    </source>
</reference>